<evidence type="ECO:0000313" key="1">
    <source>
        <dbReference type="EnsemblMetazoa" id="Aqu2.1.16654_001"/>
    </source>
</evidence>
<organism evidence="1">
    <name type="scientific">Amphimedon queenslandica</name>
    <name type="common">Sponge</name>
    <dbReference type="NCBI Taxonomy" id="400682"/>
    <lineage>
        <taxon>Eukaryota</taxon>
        <taxon>Metazoa</taxon>
        <taxon>Porifera</taxon>
        <taxon>Demospongiae</taxon>
        <taxon>Heteroscleromorpha</taxon>
        <taxon>Haplosclerida</taxon>
        <taxon>Niphatidae</taxon>
        <taxon>Amphimedon</taxon>
    </lineage>
</organism>
<protein>
    <submittedName>
        <fullName evidence="1">Uncharacterized protein</fullName>
    </submittedName>
</protein>
<proteinExistence type="predicted"/>
<dbReference type="InParanoid" id="A0A1X7TPB1"/>
<reference evidence="1" key="1">
    <citation type="submission" date="2017-05" db="UniProtKB">
        <authorList>
            <consortium name="EnsemblMetazoa"/>
        </authorList>
    </citation>
    <scope>IDENTIFICATION</scope>
</reference>
<dbReference type="AlphaFoldDB" id="A0A1X7TPB1"/>
<dbReference type="EnsemblMetazoa" id="Aqu2.1.16654_001">
    <property type="protein sequence ID" value="Aqu2.1.16654_001"/>
    <property type="gene ID" value="Aqu2.1.16654"/>
</dbReference>
<name>A0A1X7TPB1_AMPQE</name>
<sequence>MLHLYISNLIILMDLVTKKGLHLDLCYLRICIYIGNSFPLYFLMLLQYINVGPSLNTAIIDLPTDVFGEVSNLCINEINRQRSKFQKDLPQIKKSKGKKRKIQVTGIIDDGEPCSKNAPCNK</sequence>
<accession>A0A1X7TPB1</accession>